<gene>
    <name evidence="2" type="primary">alg13</name>
    <name evidence="2" type="synonym">otul</name>
</gene>
<accession>A0AC58I9A8</accession>
<keyword evidence="1" id="KW-1185">Reference proteome</keyword>
<protein>
    <submittedName>
        <fullName evidence="2">Bifunctional UDP-N-acetylglucosamine transferase and deubiquitinase ALG13 isoform X33</fullName>
    </submittedName>
</protein>
<organism evidence="1 2">
    <name type="scientific">Danio rerio</name>
    <name type="common">Zebrafish</name>
    <name type="synonym">Brachydanio rerio</name>
    <dbReference type="NCBI Taxonomy" id="7955"/>
    <lineage>
        <taxon>Eukaryota</taxon>
        <taxon>Metazoa</taxon>
        <taxon>Chordata</taxon>
        <taxon>Craniata</taxon>
        <taxon>Vertebrata</taxon>
        <taxon>Euteleostomi</taxon>
        <taxon>Actinopterygii</taxon>
        <taxon>Neopterygii</taxon>
        <taxon>Teleostei</taxon>
        <taxon>Ostariophysi</taxon>
        <taxon>Cypriniformes</taxon>
        <taxon>Danionidae</taxon>
        <taxon>Danioninae</taxon>
        <taxon>Danio</taxon>
    </lineage>
</organism>
<evidence type="ECO:0000313" key="1">
    <source>
        <dbReference type="Proteomes" id="UP000000437"/>
    </source>
</evidence>
<keyword evidence="2" id="KW-0808">Transferase</keyword>
<dbReference type="RefSeq" id="XP_073790814.1">
    <property type="nucleotide sequence ID" value="XM_073934713.1"/>
</dbReference>
<dbReference type="Proteomes" id="UP000000437">
    <property type="component" value="Chromosome 21"/>
</dbReference>
<reference evidence="2" key="1">
    <citation type="submission" date="2025-08" db="UniProtKB">
        <authorList>
            <consortium name="RefSeq"/>
        </authorList>
    </citation>
    <scope>IDENTIFICATION</scope>
    <source>
        <strain evidence="2">Tuebingen</strain>
        <tissue evidence="2">Fibroblasts and whole tissue</tissue>
    </source>
</reference>
<proteinExistence type="predicted"/>
<evidence type="ECO:0000313" key="2">
    <source>
        <dbReference type="RefSeq" id="XP_073790814.1"/>
    </source>
</evidence>
<sequence>MQKALKKYFVSMDEYLASIGLYRKMMARDASCLFRAVSEQLYYSQNYHQRIRKECVNFIRANRCNFEPFVEGSFEKYLERLEDPKETVGQVIIKALSLLYRRCFVIYRYPGKPPTEIAEEDNLPKILLCCSNNGHYDIVYPKSYPVDAAVCQALLYELLYTRVLGVEEDEIQAALEGFKGGGRRYRNSHSMCSEDASYDTPEDRSQREDWESRGHCRFDDRPRVGAEDQKVTEGSGKLALPYKVLKALEPELYRNVEFDVWQDSRKELQKTDYMVFAGRQYFLGDKCQVRLDPKGKYYNAFIQEVGTHSTAVTVFIEELGEKHLVSLTNLKPVNPVPAWNITPSRKGNSYSHAEQYPGELDPELRGRRRFFKKPRGKEMLMAVSFSRPQPGLPPRLQPGPGNIHPVRSPGVHSPAPPPPGLIYEHYRPHPPPRQPRGYGPPSSARFLNRHHLIGPDMAYYPSPSKRCYQSFDNYSFRSRRSRRQMHTLNKECLSCVPEPGEETQDMEGSITFYELEETDEGAFSPISGQAVSSPMVPGATAYWVPRVPSPIPPSGKQAMTSSEEDPDERSAGGDQGEYSEEYIYSAAEAGYQSPSVYAAAAESTTNLTIQEGSSRAGSPQEGVATYSYSQQTPPNSLQPNNILTPGQLPPGRPAVPWFVNELGEPVAMAPPPPYSYDPNGSDLPRDCKVLQYYYNLGVQWYQQSYWHSMVHLQQVYPHQAADAQFQSYQSTAPPADHTVPQAYPDSVRMCPHPQGDMPSNGAPLGMENPPTVVPGTVFYPVVQEQCGQPALHSTYDPYMPVLSTTYHYLTPWTPGAAPHSRFHHTTYCPSSSHPPVNYITAPGHPNHLPHSQFV</sequence>
<name>A0AC58I9A8_DANRE</name>